<evidence type="ECO:0000256" key="13">
    <source>
        <dbReference type="SAM" id="Phobius"/>
    </source>
</evidence>
<feature type="transmembrane region" description="Helical" evidence="13">
    <location>
        <begin position="38"/>
        <end position="55"/>
    </location>
</feature>
<name>A0A7K9WVI2_9PASS</name>
<comment type="caution">
    <text evidence="15">The sequence shown here is derived from an EMBL/GenBank/DDBJ whole genome shotgun (WGS) entry which is preliminary data.</text>
</comment>
<feature type="transmembrane region" description="Helical" evidence="13">
    <location>
        <begin position="386"/>
        <end position="407"/>
    </location>
</feature>
<feature type="non-terminal residue" evidence="15">
    <location>
        <position position="1"/>
    </location>
</feature>
<protein>
    <submittedName>
        <fullName evidence="15">CTR2 protein</fullName>
    </submittedName>
</protein>
<evidence type="ECO:0000259" key="14">
    <source>
        <dbReference type="Pfam" id="PF13906"/>
    </source>
</evidence>
<keyword evidence="6" id="KW-0029">Amino-acid transport</keyword>
<dbReference type="GO" id="GO:0097638">
    <property type="term" value="P:L-arginine import across plasma membrane"/>
    <property type="evidence" value="ECO:0007669"/>
    <property type="project" value="TreeGrafter"/>
</dbReference>
<feature type="transmembrane region" description="Helical" evidence="13">
    <location>
        <begin position="67"/>
        <end position="88"/>
    </location>
</feature>
<feature type="transmembrane region" description="Helical" evidence="13">
    <location>
        <begin position="250"/>
        <end position="272"/>
    </location>
</feature>
<evidence type="ECO:0000256" key="2">
    <source>
        <dbReference type="ARBA" id="ARBA00008572"/>
    </source>
</evidence>
<evidence type="ECO:0000256" key="12">
    <source>
        <dbReference type="ARBA" id="ARBA00034450"/>
    </source>
</evidence>
<comment type="catalytic activity">
    <reaction evidence="12">
        <text>L-ornithine(in) = L-ornithine(out)</text>
        <dbReference type="Rhea" id="RHEA:71199"/>
        <dbReference type="ChEBI" id="CHEBI:46911"/>
    </reaction>
</comment>
<feature type="transmembrane region" description="Helical" evidence="13">
    <location>
        <begin position="530"/>
        <end position="552"/>
    </location>
</feature>
<feature type="transmembrane region" description="Helical" evidence="13">
    <location>
        <begin position="293"/>
        <end position="320"/>
    </location>
</feature>
<keyword evidence="7 13" id="KW-1133">Transmembrane helix</keyword>
<dbReference type="Pfam" id="PF13520">
    <property type="entry name" value="AA_permease_2"/>
    <property type="match status" value="1"/>
</dbReference>
<dbReference type="GO" id="GO:0000064">
    <property type="term" value="F:L-ornithine transmembrane transporter activity"/>
    <property type="evidence" value="ECO:0007669"/>
    <property type="project" value="TreeGrafter"/>
</dbReference>
<dbReference type="FunFam" id="1.20.1740.10:FF:000009">
    <property type="entry name" value="Low affinity cationic amino acid transporter 2"/>
    <property type="match status" value="1"/>
</dbReference>
<feature type="transmembrane region" description="Helical" evidence="13">
    <location>
        <begin position="595"/>
        <end position="612"/>
    </location>
</feature>
<keyword evidence="4" id="KW-1003">Cell membrane</keyword>
<dbReference type="GO" id="GO:0005886">
    <property type="term" value="C:plasma membrane"/>
    <property type="evidence" value="ECO:0007669"/>
    <property type="project" value="UniProtKB-SubCell"/>
</dbReference>
<dbReference type="PANTHER" id="PTHR43243">
    <property type="entry name" value="INNER MEMBRANE TRANSPORTER YGJI-RELATED"/>
    <property type="match status" value="1"/>
</dbReference>
<evidence type="ECO:0000256" key="3">
    <source>
        <dbReference type="ARBA" id="ARBA00022448"/>
    </source>
</evidence>
<dbReference type="InterPro" id="IPR029485">
    <property type="entry name" value="CAT_C"/>
</dbReference>
<reference evidence="15 16" key="1">
    <citation type="submission" date="2019-09" db="EMBL/GenBank/DDBJ databases">
        <title>Bird 10,000 Genomes (B10K) Project - Family phase.</title>
        <authorList>
            <person name="Zhang G."/>
        </authorList>
    </citation>
    <scope>NUCLEOTIDE SEQUENCE [LARGE SCALE GENOMIC DNA]</scope>
    <source>
        <strain evidence="15">B10K-DU-001-49</strain>
        <tissue evidence="15">Muscle</tissue>
    </source>
</reference>
<dbReference type="PANTHER" id="PTHR43243:SF19">
    <property type="entry name" value="CATIONIC AMINO ACID TRANSPORTER C-TERMINAL DOMAIN-CONTAINING PROTEIN"/>
    <property type="match status" value="1"/>
</dbReference>
<proteinExistence type="inferred from homology"/>
<feature type="transmembrane region" description="Helical" evidence="13">
    <location>
        <begin position="564"/>
        <end position="583"/>
    </location>
</feature>
<keyword evidence="5 13" id="KW-0812">Transmembrane</keyword>
<dbReference type="NCBIfam" id="TIGR00906">
    <property type="entry name" value="2A0303"/>
    <property type="match status" value="1"/>
</dbReference>
<feature type="non-terminal residue" evidence="15">
    <location>
        <position position="616"/>
    </location>
</feature>
<keyword evidence="9" id="KW-0325">Glycoprotein</keyword>
<sequence>MPSWGYLRSVLKLLSRRKQVPGSSEGSSLRHCLSTVDLVALGVGSTLGAGVYVLAGEVAKTSSGPSIVLSFLIAAVVSALAGLCYAEFGARVPLAGSAYLYSYVTVGELWAFLAGWNLLLSYVIGTASVARAWSATFDQLLGKKMGRFLGAHAAMSSVGLAEHPDAFAAGLVVLLAGLLSFGVKESTMVNKAFTALNVLILLFVTVSGFIKGKTSNWKLREDDLPRAAAHEAGNQSMANNMTSAFGVGGFMPYGFTGTLAGASTCFYAFVGFDCIATTGEEVRDPQRSIPMGIILSLLICFLAYSGVSAALTLMMPYYLLDTMSPLPVAFEYIGWSSAKHAVAAGSLCALTTSLLGSMFPMPRILYAMARDGLLFKLLAKVSRRQCPVVATLVSGGVAALLALLFDLKALVDTMSIGTLLAYSMVAGCVLLLRAHPASDVSHAQDKALLPAGCIDFQCLLLRYRPEPSTWDTPVGKVPAVQLWWHHLARPPPRPTPRSSAVVVWALTAVAALACALSWVSTAGLPCLRAGGAWCITALALPLLGILVAALLIWRQPQSRDKASFMVPCLPFLPVLSMSINAVLMARLSVAAWLRYLLWMALGFLIYFGYGIWHSTE</sequence>
<evidence type="ECO:0000256" key="7">
    <source>
        <dbReference type="ARBA" id="ARBA00022989"/>
    </source>
</evidence>
<evidence type="ECO:0000256" key="1">
    <source>
        <dbReference type="ARBA" id="ARBA00004651"/>
    </source>
</evidence>
<dbReference type="InterPro" id="IPR002293">
    <property type="entry name" value="AA/rel_permease1"/>
</dbReference>
<feature type="transmembrane region" description="Helical" evidence="13">
    <location>
        <begin position="413"/>
        <end position="432"/>
    </location>
</feature>
<dbReference type="InterPro" id="IPR004755">
    <property type="entry name" value="Cat_AA_permease"/>
</dbReference>
<evidence type="ECO:0000256" key="8">
    <source>
        <dbReference type="ARBA" id="ARBA00023136"/>
    </source>
</evidence>
<feature type="transmembrane region" description="Helical" evidence="13">
    <location>
        <begin position="340"/>
        <end position="365"/>
    </location>
</feature>
<accession>A0A7K9WVI2</accession>
<dbReference type="AlphaFoldDB" id="A0A7K9WVI2"/>
<evidence type="ECO:0000256" key="4">
    <source>
        <dbReference type="ARBA" id="ARBA00022475"/>
    </source>
</evidence>
<keyword evidence="16" id="KW-1185">Reference proteome</keyword>
<feature type="transmembrane region" description="Helical" evidence="13">
    <location>
        <begin position="100"/>
        <end position="124"/>
    </location>
</feature>
<comment type="catalytic activity">
    <reaction evidence="11">
        <text>L-arginine(in) = L-arginine(out)</text>
        <dbReference type="Rhea" id="RHEA:32143"/>
        <dbReference type="ChEBI" id="CHEBI:32682"/>
    </reaction>
</comment>
<dbReference type="EMBL" id="VXAC01008557">
    <property type="protein sequence ID" value="NXI88526.1"/>
    <property type="molecule type" value="Genomic_DNA"/>
</dbReference>
<dbReference type="Pfam" id="PF13906">
    <property type="entry name" value="AA_permease_C"/>
    <property type="match status" value="1"/>
</dbReference>
<comment type="similarity">
    <text evidence="2">Belongs to the amino acid-polyamine-organocation (APC) superfamily. Cationic amino acid transporter (CAT) (TC 2.A.3.3) family.</text>
</comment>
<comment type="catalytic activity">
    <reaction evidence="10">
        <text>L-lysine(in) = L-lysine(out)</text>
        <dbReference type="Rhea" id="RHEA:70935"/>
        <dbReference type="ChEBI" id="CHEBI:32551"/>
    </reaction>
</comment>
<evidence type="ECO:0000256" key="9">
    <source>
        <dbReference type="ARBA" id="ARBA00023180"/>
    </source>
</evidence>
<dbReference type="Proteomes" id="UP000561178">
    <property type="component" value="Unassembled WGS sequence"/>
</dbReference>
<comment type="subcellular location">
    <subcellularLocation>
        <location evidence="1">Cell membrane</location>
        <topology evidence="1">Multi-pass membrane protein</topology>
    </subcellularLocation>
</comment>
<dbReference type="GO" id="GO:0015189">
    <property type="term" value="F:L-lysine transmembrane transporter activity"/>
    <property type="evidence" value="ECO:0007669"/>
    <property type="project" value="TreeGrafter"/>
</dbReference>
<feature type="domain" description="Cationic amino acid transporter C-terminal" evidence="14">
    <location>
        <begin position="564"/>
        <end position="614"/>
    </location>
</feature>
<evidence type="ECO:0000256" key="5">
    <source>
        <dbReference type="ARBA" id="ARBA00022692"/>
    </source>
</evidence>
<feature type="transmembrane region" description="Helical" evidence="13">
    <location>
        <begin position="499"/>
        <end position="518"/>
    </location>
</feature>
<gene>
    <name evidence="15" type="primary">Slc7a2_1</name>
    <name evidence="15" type="ORF">RHIDAH_R12083</name>
</gene>
<dbReference type="Gene3D" id="1.20.1740.10">
    <property type="entry name" value="Amino acid/polyamine transporter I"/>
    <property type="match status" value="2"/>
</dbReference>
<evidence type="ECO:0000256" key="6">
    <source>
        <dbReference type="ARBA" id="ARBA00022970"/>
    </source>
</evidence>
<dbReference type="FunFam" id="1.20.1740.10:FF:000024">
    <property type="entry name" value="High affinity cationic amino acid transporter 1"/>
    <property type="match status" value="1"/>
</dbReference>
<evidence type="ECO:0000256" key="11">
    <source>
        <dbReference type="ARBA" id="ARBA00034423"/>
    </source>
</evidence>
<keyword evidence="3" id="KW-0813">Transport</keyword>
<evidence type="ECO:0000313" key="15">
    <source>
        <dbReference type="EMBL" id="NXI88526.1"/>
    </source>
</evidence>
<organism evidence="15 16">
    <name type="scientific">Rhipidura dahli</name>
    <dbReference type="NCBI Taxonomy" id="667186"/>
    <lineage>
        <taxon>Eukaryota</taxon>
        <taxon>Metazoa</taxon>
        <taxon>Chordata</taxon>
        <taxon>Craniata</taxon>
        <taxon>Vertebrata</taxon>
        <taxon>Euteleostomi</taxon>
        <taxon>Archelosauria</taxon>
        <taxon>Archosauria</taxon>
        <taxon>Dinosauria</taxon>
        <taxon>Saurischia</taxon>
        <taxon>Theropoda</taxon>
        <taxon>Coelurosauria</taxon>
        <taxon>Aves</taxon>
        <taxon>Neognathae</taxon>
        <taxon>Neoaves</taxon>
        <taxon>Telluraves</taxon>
        <taxon>Australaves</taxon>
        <taxon>Passeriformes</taxon>
        <taxon>Rhipiduridae</taxon>
        <taxon>Rhipidura</taxon>
    </lineage>
</organism>
<keyword evidence="8 13" id="KW-0472">Membrane</keyword>
<evidence type="ECO:0000313" key="16">
    <source>
        <dbReference type="Proteomes" id="UP000561178"/>
    </source>
</evidence>
<feature type="transmembrane region" description="Helical" evidence="13">
    <location>
        <begin position="192"/>
        <end position="210"/>
    </location>
</feature>
<dbReference type="GO" id="GO:0061459">
    <property type="term" value="F:L-arginine transmembrane transporter activity"/>
    <property type="evidence" value="ECO:0007669"/>
    <property type="project" value="TreeGrafter"/>
</dbReference>
<evidence type="ECO:0000256" key="10">
    <source>
        <dbReference type="ARBA" id="ARBA00034422"/>
    </source>
</evidence>